<dbReference type="Pfam" id="PF01850">
    <property type="entry name" value="PIN"/>
    <property type="match status" value="1"/>
</dbReference>
<dbReference type="Proteomes" id="UP000298179">
    <property type="component" value="Unassembled WGS sequence"/>
</dbReference>
<dbReference type="EMBL" id="SOZD01000003">
    <property type="protein sequence ID" value="TFF22902.1"/>
    <property type="molecule type" value="Genomic_DNA"/>
</dbReference>
<feature type="domain" description="PIN" evidence="1">
    <location>
        <begin position="2"/>
        <end position="116"/>
    </location>
</feature>
<dbReference type="Gene3D" id="3.40.50.1010">
    <property type="entry name" value="5'-nuclease"/>
    <property type="match status" value="1"/>
</dbReference>
<comment type="caution">
    <text evidence="2">The sequence shown here is derived from an EMBL/GenBank/DDBJ whole genome shotgun (WGS) entry which is preliminary data.</text>
</comment>
<dbReference type="AlphaFoldDB" id="A0A4Y8RJI4"/>
<proteinExistence type="predicted"/>
<evidence type="ECO:0000313" key="3">
    <source>
        <dbReference type="Proteomes" id="UP000298179"/>
    </source>
</evidence>
<dbReference type="InterPro" id="IPR029060">
    <property type="entry name" value="PIN-like_dom_sf"/>
</dbReference>
<dbReference type="OrthoDB" id="286092at2"/>
<name>A0A4Y8RJI4_9HYPH</name>
<protein>
    <submittedName>
        <fullName evidence="2">PIN domain-containing protein</fullName>
    </submittedName>
</protein>
<sequence length="125" mass="13229">MIVLDTSALLALIFNEPGSKTVEQSLSDARLSAVSLSEAISKLIDRGFTLDQARATITKLPLAIVAFDTELALIAASFRPATKRLGFSFADRACLALARHSGATALTADRAWGDVDLGVVVTIVR</sequence>
<evidence type="ECO:0000259" key="1">
    <source>
        <dbReference type="Pfam" id="PF01850"/>
    </source>
</evidence>
<evidence type="ECO:0000313" key="2">
    <source>
        <dbReference type="EMBL" id="TFF22902.1"/>
    </source>
</evidence>
<reference evidence="2 3" key="1">
    <citation type="submission" date="2019-03" db="EMBL/GenBank/DDBJ databases">
        <title>Jiella endophytica sp. nov., a novel endophytic bacterium isolated from root of Ficus microcarpa Linn. f.</title>
        <authorList>
            <person name="Tuo L."/>
        </authorList>
    </citation>
    <scope>NUCLEOTIDE SEQUENCE [LARGE SCALE GENOMIC DNA]</scope>
    <source>
        <strain evidence="2 3">CBS5Q-3</strain>
    </source>
</reference>
<gene>
    <name evidence="2" type="ORF">E3C22_10620</name>
</gene>
<organism evidence="2 3">
    <name type="scientific">Jiella endophytica</name>
    <dbReference type="NCBI Taxonomy" id="2558362"/>
    <lineage>
        <taxon>Bacteria</taxon>
        <taxon>Pseudomonadati</taxon>
        <taxon>Pseudomonadota</taxon>
        <taxon>Alphaproteobacteria</taxon>
        <taxon>Hyphomicrobiales</taxon>
        <taxon>Aurantimonadaceae</taxon>
        <taxon>Jiella</taxon>
    </lineage>
</organism>
<dbReference type="CDD" id="cd18682">
    <property type="entry name" value="PIN_VapC-like"/>
    <property type="match status" value="1"/>
</dbReference>
<dbReference type="SUPFAM" id="SSF88723">
    <property type="entry name" value="PIN domain-like"/>
    <property type="match status" value="1"/>
</dbReference>
<accession>A0A4Y8RJI4</accession>
<keyword evidence="3" id="KW-1185">Reference proteome</keyword>
<dbReference type="InterPro" id="IPR002716">
    <property type="entry name" value="PIN_dom"/>
</dbReference>